<dbReference type="PANTHER" id="PTHR43849:SF2">
    <property type="entry name" value="BLL3936 PROTEIN"/>
    <property type="match status" value="1"/>
</dbReference>
<keyword evidence="1" id="KW-0813">Transport</keyword>
<feature type="transmembrane region" description="Helical" evidence="2">
    <location>
        <begin position="93"/>
        <end position="111"/>
    </location>
</feature>
<feature type="domain" description="TRAP C4-dicarboxylate transport system permease DctM subunit" evidence="3">
    <location>
        <begin position="137"/>
        <end position="569"/>
    </location>
</feature>
<dbReference type="Pfam" id="PF06808">
    <property type="entry name" value="DctM"/>
    <property type="match status" value="1"/>
</dbReference>
<feature type="transmembrane region" description="Helical" evidence="2">
    <location>
        <begin position="315"/>
        <end position="333"/>
    </location>
</feature>
<dbReference type="NCBIfam" id="TIGR02123">
    <property type="entry name" value="TRAP_fused"/>
    <property type="match status" value="1"/>
</dbReference>
<organism evidence="4 5">
    <name type="scientific">Roseobacter denitrificans (strain ATCC 33942 / OCh 114)</name>
    <name type="common">Erythrobacter sp. (strain OCh 114)</name>
    <name type="synonym">Roseobacter denitrificans</name>
    <dbReference type="NCBI Taxonomy" id="375451"/>
    <lineage>
        <taxon>Bacteria</taxon>
        <taxon>Pseudomonadati</taxon>
        <taxon>Pseudomonadota</taxon>
        <taxon>Alphaproteobacteria</taxon>
        <taxon>Rhodobacterales</taxon>
        <taxon>Roseobacteraceae</taxon>
        <taxon>Roseobacter</taxon>
    </lineage>
</organism>
<feature type="transmembrane region" description="Helical" evidence="2">
    <location>
        <begin position="123"/>
        <end position="142"/>
    </location>
</feature>
<evidence type="ECO:0000256" key="2">
    <source>
        <dbReference type="SAM" id="Phobius"/>
    </source>
</evidence>
<comment type="function">
    <text evidence="1">Part of the tripartite ATP-independent periplasmic (TRAP) transport system.</text>
</comment>
<dbReference type="Proteomes" id="UP000007029">
    <property type="component" value="Chromosome"/>
</dbReference>
<dbReference type="EMBL" id="CP000362">
    <property type="protein sequence ID" value="ABG31159.1"/>
    <property type="molecule type" value="Genomic_DNA"/>
</dbReference>
<dbReference type="GO" id="GO:0005886">
    <property type="term" value="C:plasma membrane"/>
    <property type="evidence" value="ECO:0007669"/>
    <property type="project" value="UniProtKB-SubCell"/>
</dbReference>
<accession>Q16A34</accession>
<evidence type="ECO:0000313" key="4">
    <source>
        <dbReference type="EMBL" id="ABG31159.1"/>
    </source>
</evidence>
<reference evidence="4 5" key="1">
    <citation type="journal article" date="2007" name="J. Bacteriol.">
        <title>The complete genome sequence of Roseobacter denitrificans reveals a mixotrophic rather than photosynthetic metabolism.</title>
        <authorList>
            <person name="Swingley W.D."/>
            <person name="Sadekar S."/>
            <person name="Mastrian S.D."/>
            <person name="Matthies H.J."/>
            <person name="Hao J."/>
            <person name="Ramos H."/>
            <person name="Acharya C.R."/>
            <person name="Conrad A.L."/>
            <person name="Taylor H.L."/>
            <person name="Dejesa L.C."/>
            <person name="Shah M.K."/>
            <person name="O'huallachain M.E."/>
            <person name="Lince M.T."/>
            <person name="Blankenship R.E."/>
            <person name="Beatty J.T."/>
            <person name="Touchman J.W."/>
        </authorList>
    </citation>
    <scope>NUCLEOTIDE SEQUENCE [LARGE SCALE GENOMIC DNA]</scope>
    <source>
        <strain evidence="5">ATCC 33942 / OCh 114</strain>
    </source>
</reference>
<evidence type="ECO:0000313" key="5">
    <source>
        <dbReference type="Proteomes" id="UP000007029"/>
    </source>
</evidence>
<feature type="transmembrane region" description="Helical" evidence="2">
    <location>
        <begin position="575"/>
        <end position="597"/>
    </location>
</feature>
<feature type="transmembrane region" description="Helical" evidence="2">
    <location>
        <begin position="198"/>
        <end position="217"/>
    </location>
</feature>
<dbReference type="STRING" id="375451.RD1_1526"/>
<keyword evidence="2" id="KW-0812">Transmembrane</keyword>
<dbReference type="GO" id="GO:0022857">
    <property type="term" value="F:transmembrane transporter activity"/>
    <property type="evidence" value="ECO:0007669"/>
    <property type="project" value="UniProtKB-UniRule"/>
</dbReference>
<keyword evidence="2" id="KW-1133">Transmembrane helix</keyword>
<feature type="transmembrane region" description="Helical" evidence="2">
    <location>
        <begin position="62"/>
        <end position="81"/>
    </location>
</feature>
<evidence type="ECO:0000259" key="3">
    <source>
        <dbReference type="Pfam" id="PF06808"/>
    </source>
</evidence>
<dbReference type="AlphaFoldDB" id="Q16A34"/>
<feature type="transmembrane region" description="Helical" evidence="2">
    <location>
        <begin position="149"/>
        <end position="166"/>
    </location>
</feature>
<keyword evidence="1" id="KW-0997">Cell inner membrane</keyword>
<feature type="transmembrane region" description="Helical" evidence="2">
    <location>
        <begin position="511"/>
        <end position="536"/>
    </location>
</feature>
<comment type="subcellular location">
    <subcellularLocation>
        <location evidence="1">Cell inner membrane</location>
        <topology evidence="1">Multi-pass membrane protein</topology>
    </subcellularLocation>
</comment>
<evidence type="ECO:0000256" key="1">
    <source>
        <dbReference type="RuleBase" id="RU369079"/>
    </source>
</evidence>
<feature type="transmembrane region" description="Helical" evidence="2">
    <location>
        <begin position="542"/>
        <end position="563"/>
    </location>
</feature>
<dbReference type="InterPro" id="IPR010656">
    <property type="entry name" value="DctM"/>
</dbReference>
<gene>
    <name evidence="4" type="ordered locus">RD1_1526</name>
</gene>
<dbReference type="InterPro" id="IPR011853">
    <property type="entry name" value="TRAP_DctM-Dct_fused"/>
</dbReference>
<feature type="transmembrane region" description="Helical" evidence="2">
    <location>
        <begin position="36"/>
        <end position="56"/>
    </location>
</feature>
<keyword evidence="2" id="KW-0472">Membrane</keyword>
<name>Q16A34_ROSDO</name>
<feature type="transmembrane region" description="Helical" evidence="2">
    <location>
        <begin position="421"/>
        <end position="442"/>
    </location>
</feature>
<protein>
    <submittedName>
        <fullName evidence="4">Membrane protein, putative</fullName>
    </submittedName>
</protein>
<dbReference type="PANTHER" id="PTHR43849">
    <property type="entry name" value="BLL3936 PROTEIN"/>
    <property type="match status" value="1"/>
</dbReference>
<dbReference type="eggNOG" id="COG4666">
    <property type="taxonomic scope" value="Bacteria"/>
</dbReference>
<feature type="transmembrane region" description="Helical" evidence="2">
    <location>
        <begin position="369"/>
        <end position="401"/>
    </location>
</feature>
<feature type="transmembrane region" description="Helical" evidence="2">
    <location>
        <begin position="454"/>
        <end position="479"/>
    </location>
</feature>
<keyword evidence="1" id="KW-1003">Cell membrane</keyword>
<dbReference type="HOGENOM" id="CLU_007041_3_1_5"/>
<sequence length="654" mass="69376">MYSRAVETIERHPMSAPGILGLLFSTGSRRSIKGRLYWPIRLYTALFSVWVMWAATLSRIDALSLTVIFLCLIYVPAFLLIGATDRSGTKATLPDWILSLAAAACACYFIIKIPETASRISLFDQLSTDQFIMASILILLTLEITRRTVGLFLMCIVLTFIIYNLYGHLISGPLGHGYISLNHFVDINIYTTDGLFGVPVRVAATYAFLFVMFGTFLERAKGGAFFFNLAATISGRSVGGPAKIAVVSSALFGTMSGSPTSDVVATGSITIPMMKRLGYDRSLAAGVEVASSTGGSLLPPVMGSAAFIMAELIGVGYGEIVIAALLPALLYYVGISIQVHLRSVALNLAPLDASEVPTLGETMRQGWQFLLPIVGLIVLLVMGYSPTMVAVFSAIAVWVVSQFNPHTRLGLKATIEALSDTAIRMIGVTGACAAAGLVIGGITMTGLASKFSFIAFAAAGDNIMIILMLSAVVTIVLGLGMPTPSAYVLAAVLIGPTLVNDFGFQELNAHLFLLYFAVMSAMTPPVAVAAYAAAAISGANPLKIAVVAMRLSIVAFVVPFMFVANPLVLQPFSSVEAMLVSAGVAFACVLVACASEAKWHDRWSMPTRVGMLLSAALLAVPDTNVKIIGCVSGLMLLTFAIKKFKDQYGRLVTS</sequence>
<proteinExistence type="predicted"/>
<keyword evidence="5" id="KW-1185">Reference proteome</keyword>
<dbReference type="KEGG" id="rde:RD1_1526"/>
<feature type="transmembrane region" description="Helical" evidence="2">
    <location>
        <begin position="485"/>
        <end position="504"/>
    </location>
</feature>